<dbReference type="Pfam" id="PF00483">
    <property type="entry name" value="NTP_transferase"/>
    <property type="match status" value="1"/>
</dbReference>
<evidence type="ECO:0000313" key="2">
    <source>
        <dbReference type="EMBL" id="GAH36482.1"/>
    </source>
</evidence>
<dbReference type="SUPFAM" id="SSF53448">
    <property type="entry name" value="Nucleotide-diphospho-sugar transferases"/>
    <property type="match status" value="1"/>
</dbReference>
<dbReference type="CDD" id="cd04181">
    <property type="entry name" value="NTP_transferase"/>
    <property type="match status" value="1"/>
</dbReference>
<sequence length="275" mass="30256">MKAVILVGGEATRLLPLTCNTPKAMVPVLNVPFLEHVIRYLSEHQIKHITLAHSPLTQPIESYFGDGSQFVVRLSYAVEDTPLGTAGAVKNAERYLDETFLALNGDIFTDLDITAMIASHLERKAKATIALTPVDDPTSYGLIETNAQGRVTRFLEKPKWSQVTTNMINAGTYVLEPEVLAHIPPQANFSFERELFPLLLDQGEPIYGYPSSAYWIDMGTPEKYLQLHRDLLSGESSQYAPALSGEVVIGGQSYIHPTAQIKGPIMIGDNCTIGR</sequence>
<dbReference type="InterPro" id="IPR050486">
    <property type="entry name" value="Mannose-1P_guanyltransferase"/>
</dbReference>
<dbReference type="EMBL" id="BARU01006757">
    <property type="protein sequence ID" value="GAH36482.1"/>
    <property type="molecule type" value="Genomic_DNA"/>
</dbReference>
<dbReference type="InterPro" id="IPR005835">
    <property type="entry name" value="NTP_transferase_dom"/>
</dbReference>
<dbReference type="InterPro" id="IPR029044">
    <property type="entry name" value="Nucleotide-diphossugar_trans"/>
</dbReference>
<protein>
    <recommendedName>
        <fullName evidence="1">Nucleotidyl transferase domain-containing protein</fullName>
    </recommendedName>
</protein>
<gene>
    <name evidence="2" type="ORF">S03H2_13311</name>
</gene>
<dbReference type="PANTHER" id="PTHR22572">
    <property type="entry name" value="SUGAR-1-PHOSPHATE GUANYL TRANSFERASE"/>
    <property type="match status" value="1"/>
</dbReference>
<organism evidence="2">
    <name type="scientific">marine sediment metagenome</name>
    <dbReference type="NCBI Taxonomy" id="412755"/>
    <lineage>
        <taxon>unclassified sequences</taxon>
        <taxon>metagenomes</taxon>
        <taxon>ecological metagenomes</taxon>
    </lineage>
</organism>
<accession>X1EVB0</accession>
<reference evidence="2" key="1">
    <citation type="journal article" date="2014" name="Front. Microbiol.">
        <title>High frequency of phylogenetically diverse reductive dehalogenase-homologous genes in deep subseafloor sedimentary metagenomes.</title>
        <authorList>
            <person name="Kawai M."/>
            <person name="Futagami T."/>
            <person name="Toyoda A."/>
            <person name="Takaki Y."/>
            <person name="Nishi S."/>
            <person name="Hori S."/>
            <person name="Arai W."/>
            <person name="Tsubouchi T."/>
            <person name="Morono Y."/>
            <person name="Uchiyama I."/>
            <person name="Ito T."/>
            <person name="Fujiyama A."/>
            <person name="Inagaki F."/>
            <person name="Takami H."/>
        </authorList>
    </citation>
    <scope>NUCLEOTIDE SEQUENCE</scope>
    <source>
        <strain evidence="2">Expedition CK06-06</strain>
    </source>
</reference>
<feature type="domain" description="Nucleotidyl transferase" evidence="1">
    <location>
        <begin position="2"/>
        <end position="232"/>
    </location>
</feature>
<evidence type="ECO:0000259" key="1">
    <source>
        <dbReference type="Pfam" id="PF00483"/>
    </source>
</evidence>
<dbReference type="Gene3D" id="2.160.10.10">
    <property type="entry name" value="Hexapeptide repeat proteins"/>
    <property type="match status" value="1"/>
</dbReference>
<feature type="non-terminal residue" evidence="2">
    <location>
        <position position="275"/>
    </location>
</feature>
<dbReference type="AlphaFoldDB" id="X1EVB0"/>
<comment type="caution">
    <text evidence="2">The sequence shown here is derived from an EMBL/GenBank/DDBJ whole genome shotgun (WGS) entry which is preliminary data.</text>
</comment>
<proteinExistence type="predicted"/>
<name>X1EVB0_9ZZZZ</name>
<dbReference type="Gene3D" id="3.90.550.10">
    <property type="entry name" value="Spore Coat Polysaccharide Biosynthesis Protein SpsA, Chain A"/>
    <property type="match status" value="1"/>
</dbReference>